<proteinExistence type="predicted"/>
<protein>
    <recommendedName>
        <fullName evidence="1">Peptidase S33 tripeptidyl aminopeptidase-like C-terminal domain-containing protein</fullName>
    </recommendedName>
</protein>
<keyword evidence="3" id="KW-1185">Reference proteome</keyword>
<name>K0S0I5_THAOC</name>
<gene>
    <name evidence="2" type="ORF">THAOC_28331</name>
</gene>
<reference evidence="2 3" key="1">
    <citation type="journal article" date="2012" name="Genome Biol.">
        <title>Genome and low-iron response of an oceanic diatom adapted to chronic iron limitation.</title>
        <authorList>
            <person name="Lommer M."/>
            <person name="Specht M."/>
            <person name="Roy A.S."/>
            <person name="Kraemer L."/>
            <person name="Andreson R."/>
            <person name="Gutowska M.A."/>
            <person name="Wolf J."/>
            <person name="Bergner S.V."/>
            <person name="Schilhabel M.B."/>
            <person name="Klostermeier U.C."/>
            <person name="Beiko R.G."/>
            <person name="Rosenstiel P."/>
            <person name="Hippler M."/>
            <person name="Laroche J."/>
        </authorList>
    </citation>
    <scope>NUCLEOTIDE SEQUENCE [LARGE SCALE GENOMIC DNA]</scope>
    <source>
        <strain evidence="2 3">CCMP1005</strain>
    </source>
</reference>
<accession>K0S0I5</accession>
<evidence type="ECO:0000259" key="1">
    <source>
        <dbReference type="Pfam" id="PF08386"/>
    </source>
</evidence>
<dbReference type="AlphaFoldDB" id="K0S0I5"/>
<evidence type="ECO:0000313" key="3">
    <source>
        <dbReference type="Proteomes" id="UP000266841"/>
    </source>
</evidence>
<sequence length="331" mass="35799">MVLDGNTSPVADLEELSIPSAKAANQRIESFLASCELSNNNVCGVEDARGCVNGLHSLLKDHARDVRKTFDVSATRLQGCQVEVLQSVKGNYTKKVTSPGEPSMALIAQTGGDKDGDGFVMPCLSDELGNGLGCESKPSVDDQDDFFFPGFKHEVADYANLVAVRTQDYVFAIYSEDEFVDRVVEINRKYPGAGTQIPATQLAREFGQAYYTPNTTPSVPLGNPQQTGIVAGQLYDPATNYYWTQLMRQNFPLSSLLTSRSVNHGIGSARANGKADPACQAYIQRYFKYGEVDFVDGHVCESDSITDSCSITDVMSGERCLSSSSGAISTE</sequence>
<dbReference type="EMBL" id="AGNL01039940">
    <property type="protein sequence ID" value="EJK52397.1"/>
    <property type="molecule type" value="Genomic_DNA"/>
</dbReference>
<evidence type="ECO:0000313" key="2">
    <source>
        <dbReference type="EMBL" id="EJK52397.1"/>
    </source>
</evidence>
<comment type="caution">
    <text evidence="2">The sequence shown here is derived from an EMBL/GenBank/DDBJ whole genome shotgun (WGS) entry which is preliminary data.</text>
</comment>
<dbReference type="Pfam" id="PF08386">
    <property type="entry name" value="Abhydrolase_4"/>
    <property type="match status" value="1"/>
</dbReference>
<feature type="domain" description="Peptidase S33 tripeptidyl aminopeptidase-like C-terminal" evidence="1">
    <location>
        <begin position="228"/>
        <end position="294"/>
    </location>
</feature>
<dbReference type="InterPro" id="IPR013595">
    <property type="entry name" value="Pept_S33_TAP-like_C"/>
</dbReference>
<dbReference type="Proteomes" id="UP000266841">
    <property type="component" value="Unassembled WGS sequence"/>
</dbReference>
<organism evidence="2 3">
    <name type="scientific">Thalassiosira oceanica</name>
    <name type="common">Marine diatom</name>
    <dbReference type="NCBI Taxonomy" id="159749"/>
    <lineage>
        <taxon>Eukaryota</taxon>
        <taxon>Sar</taxon>
        <taxon>Stramenopiles</taxon>
        <taxon>Ochrophyta</taxon>
        <taxon>Bacillariophyta</taxon>
        <taxon>Coscinodiscophyceae</taxon>
        <taxon>Thalassiosirophycidae</taxon>
        <taxon>Thalassiosirales</taxon>
        <taxon>Thalassiosiraceae</taxon>
        <taxon>Thalassiosira</taxon>
    </lineage>
</organism>